<protein>
    <recommendedName>
        <fullName evidence="3">Lipoprotein</fullName>
    </recommendedName>
</protein>
<organism evidence="1 2">
    <name type="scientific">Idiomarina piscisalsi</name>
    <dbReference type="NCBI Taxonomy" id="1096243"/>
    <lineage>
        <taxon>Bacteria</taxon>
        <taxon>Pseudomonadati</taxon>
        <taxon>Pseudomonadota</taxon>
        <taxon>Gammaproteobacteria</taxon>
        <taxon>Alteromonadales</taxon>
        <taxon>Idiomarinaceae</taxon>
        <taxon>Idiomarina</taxon>
    </lineage>
</organism>
<name>A0ABM6LVX1_9GAMM</name>
<dbReference type="PROSITE" id="PS51257">
    <property type="entry name" value="PROKAR_LIPOPROTEIN"/>
    <property type="match status" value="1"/>
</dbReference>
<reference evidence="1 2" key="1">
    <citation type="submission" date="2017-06" db="EMBL/GenBank/DDBJ databases">
        <title>Complete genome sequence of Idiomarina piscisalsi strain 10PY1A isolated from soil of Soudi Arabia.</title>
        <authorList>
            <person name="Kim M.-C."/>
            <person name="Jung B.K."/>
            <person name="Budiyanto F."/>
            <person name="Nzila A."/>
            <person name="Shin J.-H."/>
        </authorList>
    </citation>
    <scope>NUCLEOTIDE SEQUENCE [LARGE SCALE GENOMIC DNA]</scope>
    <source>
        <strain evidence="1 2">10PY1A</strain>
    </source>
</reference>
<evidence type="ECO:0000313" key="1">
    <source>
        <dbReference type="EMBL" id="ASG66780.1"/>
    </source>
</evidence>
<accession>A0ABM6LVX1</accession>
<dbReference type="RefSeq" id="WP_088769231.1">
    <property type="nucleotide sequence ID" value="NZ_CP022133.1"/>
</dbReference>
<proteinExistence type="predicted"/>
<gene>
    <name evidence="1" type="ORF">CEW91_11825</name>
</gene>
<evidence type="ECO:0008006" key="3">
    <source>
        <dbReference type="Google" id="ProtNLM"/>
    </source>
</evidence>
<dbReference type="Proteomes" id="UP000197717">
    <property type="component" value="Chromosome"/>
</dbReference>
<sequence length="291" mass="32434">MSKAKLFLLSVIFLSGCSSVPDSYKFSEGAELMVATNLSDYTELYENAMLVEEQNLNETNSTGGSTSDLIVGSGLAGSAIFFADTGVWAGTGSFVDGAALTSFVLDSLTNKGMRHHKWTYTYFFHIDNKCTDLDCVNENIGAFWLKLADIYDNSGKSEKYNFHKFEFSGAGFFFDYFEGKAEQQFTLEDGSVRTSSQNLMLVRQLDDISEYQGKEVWGNETPKDYQDKITLLGMDYVEETNALIEASKGFPTLYIFRGIDRNAAKEKKPCFGGFFINNGRTINVPETGCMF</sequence>
<dbReference type="EMBL" id="CP022133">
    <property type="protein sequence ID" value="ASG66780.1"/>
    <property type="molecule type" value="Genomic_DNA"/>
</dbReference>
<keyword evidence="2" id="KW-1185">Reference proteome</keyword>
<evidence type="ECO:0000313" key="2">
    <source>
        <dbReference type="Proteomes" id="UP000197717"/>
    </source>
</evidence>